<reference evidence="2 3" key="1">
    <citation type="submission" date="2018-11" db="EMBL/GenBank/DDBJ databases">
        <title>Genome sequencing and assembly of Clostridium tagluense strain A121.</title>
        <authorList>
            <person name="Murakami T."/>
            <person name="Segawa T."/>
            <person name="Shcherbakova V.A."/>
            <person name="Mori H."/>
            <person name="Yoshimura Y."/>
        </authorList>
    </citation>
    <scope>NUCLEOTIDE SEQUENCE [LARGE SCALE GENOMIC DNA]</scope>
    <source>
        <strain evidence="2 3">A121</strain>
    </source>
</reference>
<evidence type="ECO:0000313" key="3">
    <source>
        <dbReference type="Proteomes" id="UP000287872"/>
    </source>
</evidence>
<proteinExistence type="predicted"/>
<dbReference type="OrthoDB" id="517998at2"/>
<gene>
    <name evidence="2" type="ORF">Ctaglu_46270</name>
</gene>
<evidence type="ECO:0000313" key="2">
    <source>
        <dbReference type="EMBL" id="GCD13004.1"/>
    </source>
</evidence>
<dbReference type="EMBL" id="BHYK01000050">
    <property type="protein sequence ID" value="GCD13004.1"/>
    <property type="molecule type" value="Genomic_DNA"/>
</dbReference>
<keyword evidence="3" id="KW-1185">Reference proteome</keyword>
<sequence>MEYKKFKELLNKGECKNIDYKIQCNAFMRGKDEAKVELVKDIIAFSNNGNTASYLIIGVADSRNGFKSVENDRLTDDNIQNLCKDYIFPIPKVKLINCCWNKVTDERHKDKKFIIIQVGPQARQCFRFNRDCIEYEKKYCFKKNEVWIRREATSDLALPEEIKRLVEGKEPIAEIDVENNIKYDRLSRYEIINVIRQDLLDFVGNINGVLRNKAIPIFKYPEEEGNLLSLNINGMNLKIIVIIKEKFNEQGIISKVCRLKLPFHHGLLLISIGNITNSALGGCPIKIKENWGIFAIKNATAVKDRIRDLPTTDKKLNWNLLEPFCLSLDKVNSTQILQNKLQGMVNTIIEKEDIGNYIKNIYQRINVCLIKWRENECVVATDKVFYDETDKTNYYNKEVVRNLAEGEFIDKERFGNIVMTKELKMCKVVDEFIEKNDLTNMPINENCP</sequence>
<dbReference type="AlphaFoldDB" id="A0A401UU18"/>
<dbReference type="InterPro" id="IPR007421">
    <property type="entry name" value="Schlafen_AlbA_2_dom"/>
</dbReference>
<dbReference type="Pfam" id="PF04326">
    <property type="entry name" value="SLFN_AlbA_2"/>
    <property type="match status" value="1"/>
</dbReference>
<comment type="caution">
    <text evidence="2">The sequence shown here is derived from an EMBL/GenBank/DDBJ whole genome shotgun (WGS) entry which is preliminary data.</text>
</comment>
<feature type="domain" description="Schlafen AlbA-2" evidence="1">
    <location>
        <begin position="15"/>
        <end position="155"/>
    </location>
</feature>
<dbReference type="PANTHER" id="PTHR30595">
    <property type="entry name" value="GLPR-RELATED TRANSCRIPTIONAL REPRESSOR"/>
    <property type="match status" value="1"/>
</dbReference>
<dbReference type="RefSeq" id="WP_125006150.1">
    <property type="nucleotide sequence ID" value="NZ_BHYK01000050.1"/>
</dbReference>
<accession>A0A401UU18</accession>
<dbReference type="InterPro" id="IPR038461">
    <property type="entry name" value="Schlafen_AlbA_2_dom_sf"/>
</dbReference>
<dbReference type="PANTHER" id="PTHR30595:SF6">
    <property type="entry name" value="SCHLAFEN ALBA-2 DOMAIN-CONTAINING PROTEIN"/>
    <property type="match status" value="1"/>
</dbReference>
<organism evidence="2 3">
    <name type="scientific">Clostridium tagluense</name>
    <dbReference type="NCBI Taxonomy" id="360422"/>
    <lineage>
        <taxon>Bacteria</taxon>
        <taxon>Bacillati</taxon>
        <taxon>Bacillota</taxon>
        <taxon>Clostridia</taxon>
        <taxon>Eubacteriales</taxon>
        <taxon>Clostridiaceae</taxon>
        <taxon>Clostridium</taxon>
    </lineage>
</organism>
<evidence type="ECO:0000259" key="1">
    <source>
        <dbReference type="Pfam" id="PF04326"/>
    </source>
</evidence>
<name>A0A401UU18_9CLOT</name>
<dbReference type="Proteomes" id="UP000287872">
    <property type="component" value="Unassembled WGS sequence"/>
</dbReference>
<protein>
    <recommendedName>
        <fullName evidence="1">Schlafen AlbA-2 domain-containing protein</fullName>
    </recommendedName>
</protein>
<dbReference type="Gene3D" id="3.30.950.30">
    <property type="entry name" value="Schlafen, AAA domain"/>
    <property type="match status" value="1"/>
</dbReference>